<evidence type="ECO:0000256" key="4">
    <source>
        <dbReference type="PROSITE-ProRule" id="PRU01091"/>
    </source>
</evidence>
<feature type="DNA-binding region" description="OmpR/PhoB-type" evidence="4">
    <location>
        <begin position="127"/>
        <end position="229"/>
    </location>
</feature>
<feature type="domain" description="OmpR/PhoB-type" evidence="5">
    <location>
        <begin position="127"/>
        <end position="229"/>
    </location>
</feature>
<dbReference type="InterPro" id="IPR016032">
    <property type="entry name" value="Sig_transdc_resp-reg_C-effctor"/>
</dbReference>
<dbReference type="CDD" id="cd00383">
    <property type="entry name" value="trans_reg_C"/>
    <property type="match status" value="1"/>
</dbReference>
<dbReference type="OrthoDB" id="9787103at2"/>
<dbReference type="EMBL" id="MIEK01000078">
    <property type="protein sequence ID" value="OEH80894.1"/>
    <property type="molecule type" value="Genomic_DNA"/>
</dbReference>
<comment type="caution">
    <text evidence="6">The sequence shown here is derived from an EMBL/GenBank/DDBJ whole genome shotgun (WGS) entry which is preliminary data.</text>
</comment>
<organism evidence="6 7">
    <name type="scientific">Enterococcus rivorum</name>
    <dbReference type="NCBI Taxonomy" id="762845"/>
    <lineage>
        <taxon>Bacteria</taxon>
        <taxon>Bacillati</taxon>
        <taxon>Bacillota</taxon>
        <taxon>Bacilli</taxon>
        <taxon>Lactobacillales</taxon>
        <taxon>Enterococcaceae</taxon>
        <taxon>Enterococcus</taxon>
    </lineage>
</organism>
<dbReference type="AlphaFoldDB" id="A0A1E5KSP4"/>
<gene>
    <name evidence="6" type="ORF">BCR26_06590</name>
</gene>
<dbReference type="Pfam" id="PF00486">
    <property type="entry name" value="Trans_reg_C"/>
    <property type="match status" value="1"/>
</dbReference>
<dbReference type="RefSeq" id="WP_069700181.1">
    <property type="nucleotide sequence ID" value="NZ_JAGGMA010000006.1"/>
</dbReference>
<keyword evidence="7" id="KW-1185">Reference proteome</keyword>
<evidence type="ECO:0000256" key="2">
    <source>
        <dbReference type="ARBA" id="ARBA00023125"/>
    </source>
</evidence>
<dbReference type="Proteomes" id="UP000095256">
    <property type="component" value="Unassembled WGS sequence"/>
</dbReference>
<evidence type="ECO:0000313" key="6">
    <source>
        <dbReference type="EMBL" id="OEH80894.1"/>
    </source>
</evidence>
<name>A0A1E5KSP4_9ENTE</name>
<dbReference type="InterPro" id="IPR036388">
    <property type="entry name" value="WH-like_DNA-bd_sf"/>
</dbReference>
<sequence>MYKIGVVSTSESNEYEHLIELKRLGHEINRINAEDLSEEVCDMEGCIIEDFDLSNLNRICEILMKVKKIFNGVVWVISKSPTKASNIVYLHLGADGVYDFQKDHEEFALQLNNALNRSIRQSSKINNNLLKLNRIELNPRNLSVLKNGEEISLTKMEFKLLGLLFDNKGQTICYEEISDYLWKEENGNIDEQRFKIGNLMFNLRKKVEGSSTNPRFLKTIRSKGYMFKI</sequence>
<evidence type="ECO:0000256" key="1">
    <source>
        <dbReference type="ARBA" id="ARBA00023015"/>
    </source>
</evidence>
<keyword evidence="3" id="KW-0804">Transcription</keyword>
<evidence type="ECO:0000256" key="3">
    <source>
        <dbReference type="ARBA" id="ARBA00023163"/>
    </source>
</evidence>
<protein>
    <recommendedName>
        <fullName evidence="5">OmpR/PhoB-type domain-containing protein</fullName>
    </recommendedName>
</protein>
<keyword evidence="2 4" id="KW-0238">DNA-binding</keyword>
<dbReference type="SUPFAM" id="SSF46894">
    <property type="entry name" value="C-terminal effector domain of the bipartite response regulators"/>
    <property type="match status" value="1"/>
</dbReference>
<dbReference type="InterPro" id="IPR001867">
    <property type="entry name" value="OmpR/PhoB-type_DNA-bd"/>
</dbReference>
<evidence type="ECO:0000313" key="7">
    <source>
        <dbReference type="Proteomes" id="UP000095256"/>
    </source>
</evidence>
<reference evidence="6 7" key="1">
    <citation type="submission" date="2016-09" db="EMBL/GenBank/DDBJ databases">
        <authorList>
            <person name="Capua I."/>
            <person name="De Benedictis P."/>
            <person name="Joannis T."/>
            <person name="Lombin L.H."/>
            <person name="Cattoli G."/>
        </authorList>
    </citation>
    <scope>NUCLEOTIDE SEQUENCE [LARGE SCALE GENOMIC DNA]</scope>
    <source>
        <strain evidence="6 7">LMG 25899</strain>
    </source>
</reference>
<dbReference type="STRING" id="762845.BCR26_06590"/>
<keyword evidence="1" id="KW-0805">Transcription regulation</keyword>
<dbReference type="GO" id="GO:0006355">
    <property type="term" value="P:regulation of DNA-templated transcription"/>
    <property type="evidence" value="ECO:0007669"/>
    <property type="project" value="InterPro"/>
</dbReference>
<dbReference type="GO" id="GO:0000160">
    <property type="term" value="P:phosphorelay signal transduction system"/>
    <property type="evidence" value="ECO:0007669"/>
    <property type="project" value="InterPro"/>
</dbReference>
<dbReference type="Gene3D" id="1.10.10.10">
    <property type="entry name" value="Winged helix-like DNA-binding domain superfamily/Winged helix DNA-binding domain"/>
    <property type="match status" value="1"/>
</dbReference>
<accession>A0A1E5KSP4</accession>
<dbReference type="SMART" id="SM00862">
    <property type="entry name" value="Trans_reg_C"/>
    <property type="match status" value="1"/>
</dbReference>
<dbReference type="GO" id="GO:0003677">
    <property type="term" value="F:DNA binding"/>
    <property type="evidence" value="ECO:0007669"/>
    <property type="project" value="UniProtKB-UniRule"/>
</dbReference>
<proteinExistence type="predicted"/>
<dbReference type="PROSITE" id="PS51755">
    <property type="entry name" value="OMPR_PHOB"/>
    <property type="match status" value="1"/>
</dbReference>
<evidence type="ECO:0000259" key="5">
    <source>
        <dbReference type="PROSITE" id="PS51755"/>
    </source>
</evidence>